<dbReference type="FunFam" id="2.30.38.10:FF:000001">
    <property type="entry name" value="Non-ribosomal peptide synthetase PvdI"/>
    <property type="match status" value="1"/>
</dbReference>
<dbReference type="InterPro" id="IPR036291">
    <property type="entry name" value="NAD(P)-bd_dom_sf"/>
</dbReference>
<dbReference type="CDD" id="cd02440">
    <property type="entry name" value="AdoMet_MTases"/>
    <property type="match status" value="1"/>
</dbReference>
<dbReference type="GO" id="GO:0031177">
    <property type="term" value="F:phosphopantetheine binding"/>
    <property type="evidence" value="ECO:0007669"/>
    <property type="project" value="InterPro"/>
</dbReference>
<dbReference type="Pfam" id="PF00550">
    <property type="entry name" value="PP-binding"/>
    <property type="match status" value="1"/>
</dbReference>
<dbReference type="Gene3D" id="3.40.50.12780">
    <property type="entry name" value="N-terminal domain of ligase-like"/>
    <property type="match status" value="1"/>
</dbReference>
<reference evidence="8" key="2">
    <citation type="journal article" date="2022" name="Microbiol. Resour. Announc.">
        <title>Metagenome Sequencing to Explore Phylogenomics of Terrestrial Cyanobacteria.</title>
        <authorList>
            <person name="Ward R.D."/>
            <person name="Stajich J.E."/>
            <person name="Johansen J.R."/>
            <person name="Huntemann M."/>
            <person name="Clum A."/>
            <person name="Foster B."/>
            <person name="Foster B."/>
            <person name="Roux S."/>
            <person name="Palaniappan K."/>
            <person name="Varghese N."/>
            <person name="Mukherjee S."/>
            <person name="Reddy T.B.K."/>
            <person name="Daum C."/>
            <person name="Copeland A."/>
            <person name="Chen I.A."/>
            <person name="Ivanova N.N."/>
            <person name="Kyrpides N.C."/>
            <person name="Shapiro N."/>
            <person name="Eloe-Fadrosh E.A."/>
            <person name="Pietrasiak N."/>
        </authorList>
    </citation>
    <scope>NUCLEOTIDE SEQUENCE</scope>
    <source>
        <strain evidence="8">HA4357-MV3</strain>
    </source>
</reference>
<dbReference type="Pfam" id="PF18563">
    <property type="entry name" value="TubC_N"/>
    <property type="match status" value="1"/>
</dbReference>
<dbReference type="InterPro" id="IPR020845">
    <property type="entry name" value="AMP-binding_CS"/>
</dbReference>
<dbReference type="SUPFAM" id="SSF53335">
    <property type="entry name" value="S-adenosyl-L-methionine-dependent methyltransferases"/>
    <property type="match status" value="1"/>
</dbReference>
<dbReference type="PROSITE" id="PS00455">
    <property type="entry name" value="AMP_BINDING"/>
    <property type="match status" value="1"/>
</dbReference>
<dbReference type="InterPro" id="IPR023213">
    <property type="entry name" value="CAT-like_dom_sf"/>
</dbReference>
<dbReference type="InterPro" id="IPR042099">
    <property type="entry name" value="ANL_N_sf"/>
</dbReference>
<dbReference type="FunFam" id="1.10.1200.10:FF:000005">
    <property type="entry name" value="Nonribosomal peptide synthetase 1"/>
    <property type="match status" value="1"/>
</dbReference>
<dbReference type="Proteomes" id="UP000813215">
    <property type="component" value="Unassembled WGS sequence"/>
</dbReference>
<dbReference type="InterPro" id="IPR001242">
    <property type="entry name" value="Condensation_dom"/>
</dbReference>
<comment type="cofactor">
    <cofactor evidence="1">
        <name>pantetheine 4'-phosphate</name>
        <dbReference type="ChEBI" id="CHEBI:47942"/>
    </cofactor>
</comment>
<evidence type="ECO:0000313" key="8">
    <source>
        <dbReference type="EMBL" id="MBW4434726.1"/>
    </source>
</evidence>
<evidence type="ECO:0000256" key="2">
    <source>
        <dbReference type="ARBA" id="ARBA00022450"/>
    </source>
</evidence>
<dbReference type="GO" id="GO:0016874">
    <property type="term" value="F:ligase activity"/>
    <property type="evidence" value="ECO:0007669"/>
    <property type="project" value="UniProtKB-KW"/>
</dbReference>
<dbReference type="InterPro" id="IPR045851">
    <property type="entry name" value="AMP-bd_C_sf"/>
</dbReference>
<dbReference type="SUPFAM" id="SSF51735">
    <property type="entry name" value="NAD(P)-binding Rossmann-fold domains"/>
    <property type="match status" value="1"/>
</dbReference>
<sequence length="1989" mass="224678">MKTVPELLSYIRQLGIDLWVDGNSLRYSAPKEVMTPILSAQLAERKNEIITFLNGFKSAYTSTLLPLQPIARDGKIPLSSAQQRLWFLEQLEGDSVPYNELGALSIDGRLNIVALEVTLNEIVRRHEVLRTNFPSVNGSPVCKIFPFLKIDLPIIDLQTFSEVEQFTKVQQLAAELVQHPFDLANDPLLRFRLLRLGERSHVLILVMHHIVFDGRSINVFFNELAVLYEAFRNNQISPLPDLPVQYADFAAWQHQWLTGKFLEKQLNYWKQKLANAPALLKLPTDQPRPAVQTFRGAHHNFALPKKLSEALVALSKRKEVTLFTTLITAFQILLYRYSGQEDILVGTPIANLDITDIEGLIGFFANTIVVRTKITNKISFERLLEQVQETLLEAQAHRDAPLEHIIEALQPQRSLSYTPLFQVLFIFQDTPITEINLKDLTFRPLAVESGISKFDISILLNNTAQGLTGWWEYNADLFNVTTIERMANNFETLLESIVTDSHQLVTHLPLLNEAEQHWLLVEQNRNHVSLLQEKYIHQKFEETVKRSPENIAVIFQEQQLTYQELNKRANQLAHYLQKLGVGADVLVGICIERSVEMVIGLLAILKAGGAYVPLDPAYPKNRLAFMISYSQLSVLLTQQKLVAELPENKAHLVCLDTNWETISLETEENPCSNLMPENLAYVIYTSGSTGQPKGVMVEHGQVVNFFTGMDFRIGSDSPGTWLAVTTISFDISVLELLWTLTRGFQVVVYTVYNSFFSSIEPQAEEASKEDVDSVISSLHRVDQVKELNDIRKEIEKHDYSLPAQIIRHNVTHLQCTPSLVRMLILNSETLKPLRSLQKLILGGEALSAELANKLNEVVSGEVLNMYGPTEATIWSTTYTVGSSKKIVAIGKPIANVRVYVLDQHYQPVPIGIPGELFIGGAGVARGYLNRSELTTERFIPDTFSNDPKARMYKTGDLVRYLPDGNIEFLGRIDQQIKIRGFRIELGEIEVTLKQHPTVQDAAVLARENSFGDKQLVGYFVPKALSDGLDESNRKELLDQQILQWYSLWNQTYDSAAANQDAKLKFAGWHSSYTGQPISVQEMDEWVDFTVKRILSLKPNRVLEIGCGYGLLLLRIAPYCAEYWGTDFSEVAINYIQQQLVMQSPSLSQVKLFQRGADNFEGLETEAFDTVILNSVVQYFPSIDYLLQVLENAVKVVKPGGFIVVGDVRSLPLLQAFHISVELYKASDSLSTSHLLSCVQKSMDQEQELVIDPAFFIALQENLTKITHVQIEPKKGHYSNELSKFRYDVILHVGGEKVNSTQDFLWLDWHNQDLTLTSVSEIIESTQPDILGLRRVTNLRLQTEVKALELLASNQVPKTVGDFRSMLEKIVGEAQESGVLPEDLWNLGSRLSYSVEISWSNNYENGSYDVLFKRLTSDEKCRDMSSYLLGKKHQLKPWRTYANNPLRKQETSHFISQLRDFLKKQLPEYMVPGVFVMLEALPLTSNGKVDRRALPLPTREINERDSLLLPRNPTEKVVVSIIAEVLGLEHLSIYDNFFELGGHSLLAIQVISRLRETFKVELPVRSLFEKPVIAAIAKAIDTALETGISPMTTNTLDLNAEAVLDSTIQPQSVSVDHVVSEPQSILLTGATGFLGAYLLHELLEETQANIYCLVRSPNILEGKWRIQSKLESYFLWNESFRSRIIPVVGDLSTAFLGLSEPQFRHLASLIDVIYHNGALVNFVYPYSVLKEANVLGTQEILRLASEIRVKPVHFVSTIAVASPFIYSESKVVRESDPFFYSRDIDTGYAQSKWVAEKLVIQARDRGLPVSIYRAARIAGHSKTGVCNTDDLICRMIKGCIQLGKMPKLDGIVDNITPVDYVNQAIVHLSRQKKSLGKDFHVINSYPTPVNDIFNWIGSLGYQLEEVSYDQWRSELILHEERSLKNALHPLLPLFSQNMLKQKVALQFDCHNTIDGLAGTNIVCPSINKKLFTTYFSYLISSGFLKALQQS</sequence>
<dbReference type="Gene3D" id="3.30.300.30">
    <property type="match status" value="2"/>
</dbReference>
<dbReference type="NCBIfam" id="TIGR01746">
    <property type="entry name" value="Thioester-redct"/>
    <property type="match status" value="1"/>
</dbReference>
<dbReference type="PROSITE" id="PS50075">
    <property type="entry name" value="CARRIER"/>
    <property type="match status" value="1"/>
</dbReference>
<dbReference type="Gene3D" id="1.10.1200.10">
    <property type="entry name" value="ACP-like"/>
    <property type="match status" value="1"/>
</dbReference>
<dbReference type="Gene3D" id="3.30.559.30">
    <property type="entry name" value="Nonribosomal peptide synthetase, condensation domain"/>
    <property type="match status" value="1"/>
</dbReference>
<dbReference type="Gene3D" id="3.40.50.150">
    <property type="entry name" value="Vaccinia Virus protein VP39"/>
    <property type="match status" value="1"/>
</dbReference>
<evidence type="ECO:0000259" key="7">
    <source>
        <dbReference type="PROSITE" id="PS50075"/>
    </source>
</evidence>
<proteinExistence type="predicted"/>
<evidence type="ECO:0000256" key="1">
    <source>
        <dbReference type="ARBA" id="ARBA00001957"/>
    </source>
</evidence>
<dbReference type="PANTHER" id="PTHR44845">
    <property type="entry name" value="CARRIER DOMAIN-CONTAINING PROTEIN"/>
    <property type="match status" value="1"/>
</dbReference>
<dbReference type="SUPFAM" id="SSF52777">
    <property type="entry name" value="CoA-dependent acyltransferases"/>
    <property type="match status" value="2"/>
</dbReference>
<dbReference type="InterPro" id="IPR020806">
    <property type="entry name" value="PKS_PP-bd"/>
</dbReference>
<evidence type="ECO:0000256" key="4">
    <source>
        <dbReference type="ARBA" id="ARBA00022598"/>
    </source>
</evidence>
<dbReference type="GO" id="GO:0016740">
    <property type="term" value="F:transferase activity"/>
    <property type="evidence" value="ECO:0007669"/>
    <property type="project" value="UniProtKB-KW"/>
</dbReference>
<dbReference type="CDD" id="cd05930">
    <property type="entry name" value="A_NRPS"/>
    <property type="match status" value="1"/>
</dbReference>
<dbReference type="InterPro" id="IPR006162">
    <property type="entry name" value="Ppantetheine_attach_site"/>
</dbReference>
<reference evidence="8" key="1">
    <citation type="submission" date="2021-05" db="EMBL/GenBank/DDBJ databases">
        <authorList>
            <person name="Pietrasiak N."/>
            <person name="Ward R."/>
            <person name="Stajich J.E."/>
            <person name="Kurbessoian T."/>
        </authorList>
    </citation>
    <scope>NUCLEOTIDE SEQUENCE</scope>
    <source>
        <strain evidence="8">HA4357-MV3</strain>
    </source>
</reference>
<dbReference type="InterPro" id="IPR013120">
    <property type="entry name" value="FAR_NAD-bd"/>
</dbReference>
<dbReference type="Pfam" id="PF08242">
    <property type="entry name" value="Methyltransf_12"/>
    <property type="match status" value="1"/>
</dbReference>
<dbReference type="FunFam" id="3.40.50.980:FF:000001">
    <property type="entry name" value="Non-ribosomal peptide synthetase"/>
    <property type="match status" value="1"/>
</dbReference>
<evidence type="ECO:0000256" key="3">
    <source>
        <dbReference type="ARBA" id="ARBA00022553"/>
    </source>
</evidence>
<dbReference type="SMART" id="SM00823">
    <property type="entry name" value="PKS_PP"/>
    <property type="match status" value="1"/>
</dbReference>
<dbReference type="PANTHER" id="PTHR44845:SF7">
    <property type="entry name" value="PLIPASTATIN SYNTHASE SUBUNIT D"/>
    <property type="match status" value="1"/>
</dbReference>
<evidence type="ECO:0000256" key="6">
    <source>
        <dbReference type="ARBA" id="ARBA00022737"/>
    </source>
</evidence>
<dbReference type="InterPro" id="IPR044894">
    <property type="entry name" value="TubC_N_sf"/>
</dbReference>
<organism evidence="8 9">
    <name type="scientific">Pelatocladus maniniholoensis HA4357-MV3</name>
    <dbReference type="NCBI Taxonomy" id="1117104"/>
    <lineage>
        <taxon>Bacteria</taxon>
        <taxon>Bacillati</taxon>
        <taxon>Cyanobacteriota</taxon>
        <taxon>Cyanophyceae</taxon>
        <taxon>Nostocales</taxon>
        <taxon>Nostocaceae</taxon>
        <taxon>Pelatocladus</taxon>
    </lineage>
</organism>
<dbReference type="Gene3D" id="3.30.559.10">
    <property type="entry name" value="Chloramphenicol acetyltransferase-like domain"/>
    <property type="match status" value="1"/>
</dbReference>
<keyword evidence="3" id="KW-0597">Phosphoprotein</keyword>
<dbReference type="Pfam" id="PF07993">
    <property type="entry name" value="NAD_binding_4"/>
    <property type="match status" value="1"/>
</dbReference>
<dbReference type="EMBL" id="JAHHHW010000141">
    <property type="protein sequence ID" value="MBW4434726.1"/>
    <property type="molecule type" value="Genomic_DNA"/>
</dbReference>
<dbReference type="CDD" id="cd19531">
    <property type="entry name" value="LCL_NRPS-like"/>
    <property type="match status" value="1"/>
</dbReference>
<keyword evidence="2" id="KW-0596">Phosphopantetheine</keyword>
<dbReference type="Pfam" id="PF00501">
    <property type="entry name" value="AMP-binding"/>
    <property type="match status" value="2"/>
</dbReference>
<dbReference type="InterPro" id="IPR036736">
    <property type="entry name" value="ACP-like_sf"/>
</dbReference>
<accession>A0A9E3LV24</accession>
<keyword evidence="6" id="KW-0677">Repeat</keyword>
<dbReference type="GO" id="GO:0009403">
    <property type="term" value="P:toxin biosynthetic process"/>
    <property type="evidence" value="ECO:0007669"/>
    <property type="project" value="UniProtKB-ARBA"/>
</dbReference>
<dbReference type="GO" id="GO:0008610">
    <property type="term" value="P:lipid biosynthetic process"/>
    <property type="evidence" value="ECO:0007669"/>
    <property type="project" value="UniProtKB-ARBA"/>
</dbReference>
<dbReference type="InterPro" id="IPR009081">
    <property type="entry name" value="PP-bd_ACP"/>
</dbReference>
<dbReference type="InterPro" id="IPR013217">
    <property type="entry name" value="Methyltransf_12"/>
</dbReference>
<keyword evidence="4" id="KW-0436">Ligase</keyword>
<dbReference type="InterPro" id="IPR010080">
    <property type="entry name" value="Thioester_reductase-like_dom"/>
</dbReference>
<dbReference type="SUPFAM" id="SSF56801">
    <property type="entry name" value="Acetyl-CoA synthetase-like"/>
    <property type="match status" value="2"/>
</dbReference>
<dbReference type="Gene3D" id="3.40.50.980">
    <property type="match status" value="2"/>
</dbReference>
<dbReference type="CDD" id="cd05235">
    <property type="entry name" value="SDR_e1"/>
    <property type="match status" value="1"/>
</dbReference>
<dbReference type="InterPro" id="IPR000873">
    <property type="entry name" value="AMP-dep_synth/lig_dom"/>
</dbReference>
<dbReference type="Pfam" id="PF00668">
    <property type="entry name" value="Condensation"/>
    <property type="match status" value="1"/>
</dbReference>
<dbReference type="SUPFAM" id="SSF47336">
    <property type="entry name" value="ACP-like"/>
    <property type="match status" value="1"/>
</dbReference>
<dbReference type="Gene3D" id="1.10.10.1830">
    <property type="entry name" value="Non-ribosomal peptide synthase, adenylation domain"/>
    <property type="match status" value="1"/>
</dbReference>
<evidence type="ECO:0000256" key="5">
    <source>
        <dbReference type="ARBA" id="ARBA00022679"/>
    </source>
</evidence>
<keyword evidence="5" id="KW-0808">Transferase</keyword>
<gene>
    <name evidence="8" type="ORF">KME28_24190</name>
</gene>
<dbReference type="InterPro" id="IPR029063">
    <property type="entry name" value="SAM-dependent_MTases_sf"/>
</dbReference>
<name>A0A9E3LV24_9NOST</name>
<dbReference type="PROSITE" id="PS00012">
    <property type="entry name" value="PHOSPHOPANTETHEINE"/>
    <property type="match status" value="1"/>
</dbReference>
<evidence type="ECO:0000313" key="9">
    <source>
        <dbReference type="Proteomes" id="UP000813215"/>
    </source>
</evidence>
<dbReference type="Gene3D" id="3.40.50.720">
    <property type="entry name" value="NAD(P)-binding Rossmann-like Domain"/>
    <property type="match status" value="1"/>
</dbReference>
<feature type="domain" description="Carrier" evidence="7">
    <location>
        <begin position="1508"/>
        <end position="1583"/>
    </location>
</feature>
<dbReference type="InterPro" id="IPR041464">
    <property type="entry name" value="TubC_N"/>
</dbReference>
<protein>
    <submittedName>
        <fullName evidence="8">Thioester reductase domain-containing protein</fullName>
    </submittedName>
</protein>
<comment type="caution">
    <text evidence="8">The sequence shown here is derived from an EMBL/GenBank/DDBJ whole genome shotgun (WGS) entry which is preliminary data.</text>
</comment>